<evidence type="ECO:0000313" key="3">
    <source>
        <dbReference type="Proteomes" id="UP000574317"/>
    </source>
</evidence>
<feature type="transmembrane region" description="Helical" evidence="1">
    <location>
        <begin position="50"/>
        <end position="69"/>
    </location>
</feature>
<keyword evidence="1" id="KW-0472">Membrane</keyword>
<gene>
    <name evidence="2" type="ORF">FNAPI_7835</name>
</gene>
<keyword evidence="3" id="KW-1185">Reference proteome</keyword>
<dbReference type="AlphaFoldDB" id="A0A8H5J729"/>
<dbReference type="Proteomes" id="UP000574317">
    <property type="component" value="Unassembled WGS sequence"/>
</dbReference>
<protein>
    <submittedName>
        <fullName evidence="2">Uncharacterized protein</fullName>
    </submittedName>
</protein>
<organism evidence="2 3">
    <name type="scientific">Fusarium napiforme</name>
    <dbReference type="NCBI Taxonomy" id="42672"/>
    <lineage>
        <taxon>Eukaryota</taxon>
        <taxon>Fungi</taxon>
        <taxon>Dikarya</taxon>
        <taxon>Ascomycota</taxon>
        <taxon>Pezizomycotina</taxon>
        <taxon>Sordariomycetes</taxon>
        <taxon>Hypocreomycetidae</taxon>
        <taxon>Hypocreales</taxon>
        <taxon>Nectriaceae</taxon>
        <taxon>Fusarium</taxon>
        <taxon>Fusarium fujikuroi species complex</taxon>
    </lineage>
</organism>
<keyword evidence="1" id="KW-1133">Transmembrane helix</keyword>
<evidence type="ECO:0000256" key="1">
    <source>
        <dbReference type="SAM" id="Phobius"/>
    </source>
</evidence>
<dbReference type="EMBL" id="JAAOAO010000290">
    <property type="protein sequence ID" value="KAF5550033.1"/>
    <property type="molecule type" value="Genomic_DNA"/>
</dbReference>
<reference evidence="2 3" key="1">
    <citation type="submission" date="2020-05" db="EMBL/GenBank/DDBJ databases">
        <title>Identification and distribution of gene clusters putatively required for synthesis of sphingolipid metabolism inhibitors in phylogenetically diverse species of the filamentous fungus Fusarium.</title>
        <authorList>
            <person name="Kim H.-S."/>
            <person name="Busman M."/>
            <person name="Brown D.W."/>
            <person name="Divon H."/>
            <person name="Uhlig S."/>
            <person name="Proctor R.H."/>
        </authorList>
    </citation>
    <scope>NUCLEOTIDE SEQUENCE [LARGE SCALE GENOMIC DNA]</scope>
    <source>
        <strain evidence="2 3">NRRL 25196</strain>
    </source>
</reference>
<comment type="caution">
    <text evidence="2">The sequence shown here is derived from an EMBL/GenBank/DDBJ whole genome shotgun (WGS) entry which is preliminary data.</text>
</comment>
<name>A0A8H5J729_9HYPO</name>
<sequence>MTGAQDGAGWFRQMFSSGYQELPTTNVVKDKTETTQIMPRRFLRLSTRGFLLVLAAILLIPTFLALAALEGRQ</sequence>
<proteinExistence type="predicted"/>
<accession>A0A8H5J729</accession>
<evidence type="ECO:0000313" key="2">
    <source>
        <dbReference type="EMBL" id="KAF5550033.1"/>
    </source>
</evidence>
<keyword evidence="1" id="KW-0812">Transmembrane</keyword>